<keyword evidence="12" id="KW-1185">Reference proteome</keyword>
<name>A0A1Y2D6Y9_9PEZI</name>
<dbReference type="SUPFAM" id="SSF53335">
    <property type="entry name" value="S-adenosyl-L-methionine-dependent methyltransferases"/>
    <property type="match status" value="1"/>
</dbReference>
<evidence type="ECO:0000256" key="8">
    <source>
        <dbReference type="ARBA" id="ARBA00038158"/>
    </source>
</evidence>
<proteinExistence type="inferred from homology"/>
<dbReference type="GO" id="GO:0005634">
    <property type="term" value="C:nucleus"/>
    <property type="evidence" value="ECO:0007669"/>
    <property type="project" value="UniProtKB-SubCell"/>
</dbReference>
<evidence type="ECO:0000313" key="11">
    <source>
        <dbReference type="EMBL" id="ORY54836.1"/>
    </source>
</evidence>
<accession>A0A1Y2D6Y9</accession>
<keyword evidence="6" id="KW-0804">Transcription</keyword>
<comment type="similarity">
    <text evidence="8">Belongs to the methyltransferase superfamily. LaeA methyltransferase family.</text>
</comment>
<evidence type="ECO:0000256" key="6">
    <source>
        <dbReference type="ARBA" id="ARBA00023163"/>
    </source>
</evidence>
<evidence type="ECO:0000313" key="12">
    <source>
        <dbReference type="Proteomes" id="UP000193689"/>
    </source>
</evidence>
<dbReference type="Proteomes" id="UP000193689">
    <property type="component" value="Unassembled WGS sequence"/>
</dbReference>
<dbReference type="GO" id="GO:0032259">
    <property type="term" value="P:methylation"/>
    <property type="evidence" value="ECO:0007669"/>
    <property type="project" value="UniProtKB-KW"/>
</dbReference>
<keyword evidence="5" id="KW-0805">Transcription regulation</keyword>
<dbReference type="InParanoid" id="A0A1Y2D6Y9"/>
<dbReference type="Gene3D" id="3.40.50.150">
    <property type="entry name" value="Vaccinia Virus protein VP39"/>
    <property type="match status" value="1"/>
</dbReference>
<dbReference type="Pfam" id="PF13489">
    <property type="entry name" value="Methyltransf_23"/>
    <property type="match status" value="1"/>
</dbReference>
<evidence type="ECO:0000256" key="7">
    <source>
        <dbReference type="ARBA" id="ARBA00023242"/>
    </source>
</evidence>
<comment type="catalytic activity">
    <reaction evidence="9">
        <text>L-methionyl-[protein] + S-adenosyl-L-methionine = S-methyl-L-methionyl-[protein] + S-adenosyl-L-homocysteine</text>
        <dbReference type="Rhea" id="RHEA:60560"/>
        <dbReference type="Rhea" id="RHEA-COMP:12313"/>
        <dbReference type="Rhea" id="RHEA-COMP:15592"/>
        <dbReference type="ChEBI" id="CHEBI:16044"/>
        <dbReference type="ChEBI" id="CHEBI:57856"/>
        <dbReference type="ChEBI" id="CHEBI:59789"/>
        <dbReference type="ChEBI" id="CHEBI:142742"/>
    </reaction>
    <physiologicalReaction direction="left-to-right" evidence="9">
        <dbReference type="Rhea" id="RHEA:60561"/>
    </physiologicalReaction>
</comment>
<keyword evidence="3 11" id="KW-0808">Transferase</keyword>
<evidence type="ECO:0000256" key="4">
    <source>
        <dbReference type="ARBA" id="ARBA00022691"/>
    </source>
</evidence>
<dbReference type="RefSeq" id="XP_040709360.1">
    <property type="nucleotide sequence ID" value="XM_040853671.1"/>
</dbReference>
<keyword evidence="4" id="KW-0949">S-adenosyl-L-methionine</keyword>
<keyword evidence="2 11" id="KW-0489">Methyltransferase</keyword>
<comment type="caution">
    <text evidence="11">The sequence shown here is derived from an EMBL/GenBank/DDBJ whole genome shotgun (WGS) entry which is preliminary data.</text>
</comment>
<sequence length="326" mass="37464">MAFNGYSYNGGPPPVSQPEPATNGHPHFQENGRFYGTFKAGHYLFPCDEEELDRMDIFHKFFLVSRQYDSVAGLHQRPLPPGVKPRILDLGCGTGIWAIDMAEKYYNQEPHVIGWDLSLSQPSAIPPNTQFFQRDMTDPNWDVEPDSFDLVFMRMLAGSVKDWQTLYRNVFSRLKPGSGVFEHVEIDFRPHNVDGSAPQNSRLAQWARELHAAFDRFGKPLLVTPDPEHLLKQAGFVDVEHLIKDVPFHPWPEDEHKKDIGRWFNLGMTQGIEALTMAPLTRMRGFTREQVLTLAQDVRKEIGTRSFRVSCTMHIWTAKRPLPTRY</sequence>
<dbReference type="STRING" id="1141098.A0A1Y2D6Y9"/>
<evidence type="ECO:0000256" key="9">
    <source>
        <dbReference type="ARBA" id="ARBA00047870"/>
    </source>
</evidence>
<organism evidence="11 12">
    <name type="scientific">Pseudomassariella vexata</name>
    <dbReference type="NCBI Taxonomy" id="1141098"/>
    <lineage>
        <taxon>Eukaryota</taxon>
        <taxon>Fungi</taxon>
        <taxon>Dikarya</taxon>
        <taxon>Ascomycota</taxon>
        <taxon>Pezizomycotina</taxon>
        <taxon>Sordariomycetes</taxon>
        <taxon>Xylariomycetidae</taxon>
        <taxon>Amphisphaeriales</taxon>
        <taxon>Pseudomassariaceae</taxon>
        <taxon>Pseudomassariella</taxon>
    </lineage>
</organism>
<dbReference type="PANTHER" id="PTHR43591:SF30">
    <property type="entry name" value="PROTEIN-METHIONINE METHYLTRANSFERASE LAEA"/>
    <property type="match status" value="1"/>
</dbReference>
<evidence type="ECO:0000256" key="3">
    <source>
        <dbReference type="ARBA" id="ARBA00022679"/>
    </source>
</evidence>
<dbReference type="PANTHER" id="PTHR43591">
    <property type="entry name" value="METHYLTRANSFERASE"/>
    <property type="match status" value="1"/>
</dbReference>
<dbReference type="CDD" id="cd02440">
    <property type="entry name" value="AdoMet_MTases"/>
    <property type="match status" value="1"/>
</dbReference>
<feature type="region of interest" description="Disordered" evidence="10">
    <location>
        <begin position="1"/>
        <end position="27"/>
    </location>
</feature>
<evidence type="ECO:0000256" key="2">
    <source>
        <dbReference type="ARBA" id="ARBA00022603"/>
    </source>
</evidence>
<evidence type="ECO:0000256" key="1">
    <source>
        <dbReference type="ARBA" id="ARBA00004123"/>
    </source>
</evidence>
<evidence type="ECO:0000256" key="10">
    <source>
        <dbReference type="SAM" id="MobiDB-lite"/>
    </source>
</evidence>
<evidence type="ECO:0000256" key="5">
    <source>
        <dbReference type="ARBA" id="ARBA00023015"/>
    </source>
</evidence>
<dbReference type="InterPro" id="IPR029063">
    <property type="entry name" value="SAM-dependent_MTases_sf"/>
</dbReference>
<dbReference type="OrthoDB" id="2013972at2759"/>
<dbReference type="GeneID" id="63769883"/>
<reference evidence="11 12" key="1">
    <citation type="submission" date="2016-07" db="EMBL/GenBank/DDBJ databases">
        <title>Pervasive Adenine N6-methylation of Active Genes in Fungi.</title>
        <authorList>
            <consortium name="DOE Joint Genome Institute"/>
            <person name="Mondo S.J."/>
            <person name="Dannebaum R.O."/>
            <person name="Kuo R.C."/>
            <person name="Labutti K."/>
            <person name="Haridas S."/>
            <person name="Kuo A."/>
            <person name="Salamov A."/>
            <person name="Ahrendt S.R."/>
            <person name="Lipzen A."/>
            <person name="Sullivan W."/>
            <person name="Andreopoulos W.B."/>
            <person name="Clum A."/>
            <person name="Lindquist E."/>
            <person name="Daum C."/>
            <person name="Ramamoorthy G.K."/>
            <person name="Gryganskyi A."/>
            <person name="Culley D."/>
            <person name="Magnuson J.K."/>
            <person name="James T.Y."/>
            <person name="O'Malley M.A."/>
            <person name="Stajich J.E."/>
            <person name="Spatafora J.W."/>
            <person name="Visel A."/>
            <person name="Grigoriev I.V."/>
        </authorList>
    </citation>
    <scope>NUCLEOTIDE SEQUENCE [LARGE SCALE GENOMIC DNA]</scope>
    <source>
        <strain evidence="11 12">CBS 129021</strain>
    </source>
</reference>
<protein>
    <submittedName>
        <fullName evidence="11">Methyltransferase LaeA</fullName>
    </submittedName>
</protein>
<dbReference type="AlphaFoldDB" id="A0A1Y2D6Y9"/>
<keyword evidence="7" id="KW-0539">Nucleus</keyword>
<comment type="subcellular location">
    <subcellularLocation>
        <location evidence="1">Nucleus</location>
    </subcellularLocation>
</comment>
<dbReference type="EMBL" id="MCFJ01000031">
    <property type="protein sequence ID" value="ORY54836.1"/>
    <property type="molecule type" value="Genomic_DNA"/>
</dbReference>
<gene>
    <name evidence="11" type="ORF">BCR38DRAFT_146222</name>
</gene>
<dbReference type="GO" id="GO:0008168">
    <property type="term" value="F:methyltransferase activity"/>
    <property type="evidence" value="ECO:0007669"/>
    <property type="project" value="UniProtKB-KW"/>
</dbReference>